<evidence type="ECO:0000259" key="2">
    <source>
        <dbReference type="Pfam" id="PF02517"/>
    </source>
</evidence>
<evidence type="ECO:0000256" key="1">
    <source>
        <dbReference type="SAM" id="Phobius"/>
    </source>
</evidence>
<dbReference type="GO" id="GO:0004175">
    <property type="term" value="F:endopeptidase activity"/>
    <property type="evidence" value="ECO:0007669"/>
    <property type="project" value="UniProtKB-ARBA"/>
</dbReference>
<dbReference type="GO" id="GO:0006508">
    <property type="term" value="P:proteolysis"/>
    <property type="evidence" value="ECO:0007669"/>
    <property type="project" value="UniProtKB-KW"/>
</dbReference>
<dbReference type="InterPro" id="IPR052710">
    <property type="entry name" value="CAAX_protease"/>
</dbReference>
<dbReference type="InterPro" id="IPR003675">
    <property type="entry name" value="Rce1/LyrA-like_dom"/>
</dbReference>
<keyword evidence="1" id="KW-0812">Transmembrane</keyword>
<evidence type="ECO:0000313" key="3">
    <source>
        <dbReference type="EMBL" id="RMB13850.1"/>
    </source>
</evidence>
<feature type="transmembrane region" description="Helical" evidence="1">
    <location>
        <begin position="180"/>
        <end position="205"/>
    </location>
</feature>
<dbReference type="AlphaFoldDB" id="A0A3M0D072"/>
<dbReference type="GO" id="GO:0080120">
    <property type="term" value="P:CAAX-box protein maturation"/>
    <property type="evidence" value="ECO:0007669"/>
    <property type="project" value="UniProtKB-ARBA"/>
</dbReference>
<feature type="domain" description="CAAX prenyl protease 2/Lysostaphin resistance protein A-like" evidence="2">
    <location>
        <begin position="159"/>
        <end position="250"/>
    </location>
</feature>
<comment type="caution">
    <text evidence="3">The sequence shown here is derived from an EMBL/GenBank/DDBJ whole genome shotgun (WGS) entry which is preliminary data.</text>
</comment>
<reference evidence="3 4" key="1">
    <citation type="journal article" date="2015" name="Stand. Genomic Sci.">
        <title>Genomic Encyclopedia of Bacterial and Archaeal Type Strains, Phase III: the genomes of soil and plant-associated and newly described type strains.</title>
        <authorList>
            <person name="Whitman W.B."/>
            <person name="Woyke T."/>
            <person name="Klenk H.P."/>
            <person name="Zhou Y."/>
            <person name="Lilburn T.G."/>
            <person name="Beck B.J."/>
            <person name="De Vos P."/>
            <person name="Vandamme P."/>
            <person name="Eisen J.A."/>
            <person name="Garrity G."/>
            <person name="Hugenholtz P."/>
            <person name="Kyrpides N.C."/>
        </authorList>
    </citation>
    <scope>NUCLEOTIDE SEQUENCE [LARGE SCALE GENOMIC DNA]</scope>
    <source>
        <strain evidence="3 4">CGMCC 1.10124</strain>
    </source>
</reference>
<evidence type="ECO:0000313" key="4">
    <source>
        <dbReference type="Proteomes" id="UP000277326"/>
    </source>
</evidence>
<feature type="transmembrane region" description="Helical" evidence="1">
    <location>
        <begin position="156"/>
        <end position="173"/>
    </location>
</feature>
<keyword evidence="3" id="KW-0378">Hydrolase</keyword>
<feature type="transmembrane region" description="Helical" evidence="1">
    <location>
        <begin position="217"/>
        <end position="247"/>
    </location>
</feature>
<proteinExistence type="predicted"/>
<dbReference type="GeneID" id="44638253"/>
<dbReference type="EMBL" id="REFS01000004">
    <property type="protein sequence ID" value="RMB13850.1"/>
    <property type="molecule type" value="Genomic_DNA"/>
</dbReference>
<keyword evidence="3" id="KW-0645">Protease</keyword>
<dbReference type="Proteomes" id="UP000277326">
    <property type="component" value="Unassembled WGS sequence"/>
</dbReference>
<dbReference type="Pfam" id="PF02517">
    <property type="entry name" value="Rce1-like"/>
    <property type="match status" value="1"/>
</dbReference>
<dbReference type="OrthoDB" id="214851at2157"/>
<protein>
    <submittedName>
        <fullName evidence="3">CAAX prenyl protease-like protein</fullName>
    </submittedName>
</protein>
<dbReference type="RefSeq" id="WP_166033642.1">
    <property type="nucleotide sequence ID" value="NZ_CP034145.1"/>
</dbReference>
<gene>
    <name evidence="3" type="ORF">ATH50_2292</name>
</gene>
<feature type="transmembrane region" description="Helical" evidence="1">
    <location>
        <begin position="106"/>
        <end position="128"/>
    </location>
</feature>
<dbReference type="PANTHER" id="PTHR36435">
    <property type="entry name" value="SLR1288 PROTEIN"/>
    <property type="match status" value="1"/>
</dbReference>
<feature type="transmembrane region" description="Helical" evidence="1">
    <location>
        <begin position="77"/>
        <end position="99"/>
    </location>
</feature>
<accession>A0A3M0D072</accession>
<name>A0A3M0D072_9EURY</name>
<dbReference type="PANTHER" id="PTHR36435:SF1">
    <property type="entry name" value="CAAX AMINO TERMINAL PROTEASE FAMILY PROTEIN"/>
    <property type="match status" value="1"/>
</dbReference>
<keyword evidence="1" id="KW-0472">Membrane</keyword>
<keyword evidence="1" id="KW-1133">Transmembrane helix</keyword>
<organism evidence="3 4">
    <name type="scientific">Haloplanus aerogenes</name>
    <dbReference type="NCBI Taxonomy" id="660522"/>
    <lineage>
        <taxon>Archaea</taxon>
        <taxon>Methanobacteriati</taxon>
        <taxon>Methanobacteriota</taxon>
        <taxon>Stenosarchaea group</taxon>
        <taxon>Halobacteria</taxon>
        <taxon>Halobacteriales</taxon>
        <taxon>Haloferacaceae</taxon>
        <taxon>Haloplanus</taxon>
    </lineage>
</organism>
<sequence>MPEWTAFAGFVGVVLAGLLFLARASTQAVTAPSASSAETQTSEFPPTLTERVVDAPDRDARPVDSGDGALHLSTTALLVNVVVSQGLFATLLVVGMWVAAVPVSSLGLTVDALSLGAGVGLGVVLHAINTLGSRLSERFDLGDATALREAMAPDSAGGWAALLLVVLPLVAGFEELLFRGVLIGTFATGFGVSPWLLAAVSSVAFALGHGAQGRAGIVVTGLLGFVLAAAFVLTGSLITVVVAHYLVNALEFVVNER</sequence>